<dbReference type="Proteomes" id="UP000609651">
    <property type="component" value="Unassembled WGS sequence"/>
</dbReference>
<name>A0ABX1VFG2_9PLAN</name>
<dbReference type="Gene3D" id="1.10.3680.10">
    <property type="entry name" value="TerB-like"/>
    <property type="match status" value="1"/>
</dbReference>
<dbReference type="InterPro" id="IPR029024">
    <property type="entry name" value="TerB-like"/>
</dbReference>
<reference evidence="2 3" key="1">
    <citation type="journal article" date="2020" name="Syst. Appl. Microbiol.">
        <title>Alienimonas chondri sp. nov., a novel planctomycete isolated from the biofilm of the red alga Chondrus crispus.</title>
        <authorList>
            <person name="Vitorino I."/>
            <person name="Albuquerque L."/>
            <person name="Wiegand S."/>
            <person name="Kallscheuer N."/>
            <person name="da Costa M.S."/>
            <person name="Lobo-da-Cunha A."/>
            <person name="Jogler C."/>
            <person name="Lage O.M."/>
        </authorList>
    </citation>
    <scope>NUCLEOTIDE SEQUENCE [LARGE SCALE GENOMIC DNA]</scope>
    <source>
        <strain evidence="2 3">LzC2</strain>
    </source>
</reference>
<organism evidence="2 3">
    <name type="scientific">Alienimonas chondri</name>
    <dbReference type="NCBI Taxonomy" id="2681879"/>
    <lineage>
        <taxon>Bacteria</taxon>
        <taxon>Pseudomonadati</taxon>
        <taxon>Planctomycetota</taxon>
        <taxon>Planctomycetia</taxon>
        <taxon>Planctomycetales</taxon>
        <taxon>Planctomycetaceae</taxon>
        <taxon>Alienimonas</taxon>
    </lineage>
</organism>
<dbReference type="EMBL" id="WTPX01000094">
    <property type="protein sequence ID" value="NNJ26726.1"/>
    <property type="molecule type" value="Genomic_DNA"/>
</dbReference>
<dbReference type="SMART" id="SM00978">
    <property type="entry name" value="Tim44"/>
    <property type="match status" value="1"/>
</dbReference>
<protein>
    <recommendedName>
        <fullName evidence="1">Tim44-like domain-containing protein</fullName>
    </recommendedName>
</protein>
<dbReference type="InterPro" id="IPR032710">
    <property type="entry name" value="NTF2-like_dom_sf"/>
</dbReference>
<dbReference type="SUPFAM" id="SSF158682">
    <property type="entry name" value="TerB-like"/>
    <property type="match status" value="1"/>
</dbReference>
<dbReference type="SUPFAM" id="SSF54427">
    <property type="entry name" value="NTF2-like"/>
    <property type="match status" value="1"/>
</dbReference>
<dbReference type="InterPro" id="IPR007379">
    <property type="entry name" value="Tim44-like_dom"/>
</dbReference>
<comment type="caution">
    <text evidence="2">The sequence shown here is derived from an EMBL/GenBank/DDBJ whole genome shotgun (WGS) entry which is preliminary data.</text>
</comment>
<dbReference type="Gene3D" id="3.10.450.240">
    <property type="match status" value="1"/>
</dbReference>
<accession>A0ABX1VFG2</accession>
<evidence type="ECO:0000259" key="1">
    <source>
        <dbReference type="SMART" id="SM00978"/>
    </source>
</evidence>
<sequence>MFVSLLQLVAQAGGGGGDGGAAIVALARLTFLYPQYMIPIWIVVGFVFYYGKDEEKSRRVTRTIRRGKKIQEKRRRVEALQAVRDRDPGFTEELFLDRVSHAFLTTQYAWSEQNLSTCRAFLSDGVHERFELYIGMQKAEDIRNRMKNVTAGSPKIVSVESTPYFDTIHVRIPAAAITYNESLTTGRWVSGKSDRARTPFTEIWSFSRRPGVQTSADRSVLEGRCPNCGGPVAIVDRAECPQCGSIVNSGQYDWVLAEITQDEEWVVPPAAEVVPGWEELRQTDPHLNVQQIEDRASVIFWRAMMAVYHDDFAYAAPVVQRGAETVPARWHRGDDRFWKTPAVGVVELVRCQPAGAGRDGNDDFDRLRVMVRWSATPASGDRRGPRLHGHQRIRTDEMILKRRRGTVSAVDRAFSSAGCETCGAPIDAHSRDACGYCGAPLNDGSHGWVLEDVVAYEPTVHEALRSRDDDRDSPRLAAEALGNHAELLDATARMLWADGTVHEQERRDLLAFARHHGFSEERAERILEGARESETPVALPNDPAVAKAWMDRLVRATLIDGRLDRREGRLLARIGAKAGWSKADLKLAVRRQQAQLYRQARGVIRDDRQSKRGRG</sequence>
<feature type="domain" description="Tim44-like" evidence="1">
    <location>
        <begin position="76"/>
        <end position="261"/>
    </location>
</feature>
<dbReference type="RefSeq" id="WP_171188010.1">
    <property type="nucleotide sequence ID" value="NZ_WTPX01000094.1"/>
</dbReference>
<gene>
    <name evidence="2" type="ORF">LzC2_28170</name>
</gene>
<evidence type="ECO:0000313" key="2">
    <source>
        <dbReference type="EMBL" id="NNJ26726.1"/>
    </source>
</evidence>
<keyword evidence="3" id="KW-1185">Reference proteome</keyword>
<dbReference type="Pfam" id="PF04280">
    <property type="entry name" value="Tim44"/>
    <property type="match status" value="1"/>
</dbReference>
<proteinExistence type="predicted"/>
<evidence type="ECO:0000313" key="3">
    <source>
        <dbReference type="Proteomes" id="UP000609651"/>
    </source>
</evidence>